<feature type="domain" description="N-acetyltransferase" evidence="1">
    <location>
        <begin position="1"/>
        <end position="145"/>
    </location>
</feature>
<organism evidence="2 3">
    <name type="scientific">Streptococcus ratti FA-1 = DSM 20564</name>
    <dbReference type="NCBI Taxonomy" id="699248"/>
    <lineage>
        <taxon>Bacteria</taxon>
        <taxon>Bacillati</taxon>
        <taxon>Bacillota</taxon>
        <taxon>Bacilli</taxon>
        <taxon>Lactobacillales</taxon>
        <taxon>Streptococcaceae</taxon>
        <taxon>Streptococcus</taxon>
    </lineage>
</organism>
<accession>A0ABN0GVM9</accession>
<evidence type="ECO:0000313" key="2">
    <source>
        <dbReference type="EMBL" id="EJN94410.1"/>
    </source>
</evidence>
<dbReference type="Proteomes" id="UP000007815">
    <property type="component" value="Unassembled WGS sequence"/>
</dbReference>
<evidence type="ECO:0000313" key="3">
    <source>
        <dbReference type="Proteomes" id="UP000007815"/>
    </source>
</evidence>
<dbReference type="Gene3D" id="3.40.630.30">
    <property type="match status" value="1"/>
</dbReference>
<dbReference type="PANTHER" id="PTHR13355">
    <property type="entry name" value="GLUCOSAMINE 6-PHOSPHATE N-ACETYLTRANSFERASE"/>
    <property type="match status" value="1"/>
</dbReference>
<dbReference type="Pfam" id="PF13673">
    <property type="entry name" value="Acetyltransf_10"/>
    <property type="match status" value="1"/>
</dbReference>
<keyword evidence="3" id="KW-1185">Reference proteome</keyword>
<dbReference type="EMBL" id="AJTZ01000005">
    <property type="protein sequence ID" value="EJN94410.1"/>
    <property type="molecule type" value="Genomic_DNA"/>
</dbReference>
<dbReference type="CDD" id="cd04301">
    <property type="entry name" value="NAT_SF"/>
    <property type="match status" value="1"/>
</dbReference>
<dbReference type="InterPro" id="IPR039143">
    <property type="entry name" value="GNPNAT1-like"/>
</dbReference>
<sequence length="145" mass="16418">MKIKQTRDTLSTTYLDAVKIRNIVFVQGQGVPLAIEVDKDEAHCIHFVLYDDNDKPLATCRLLPNQQKDSVTLQRMAVLDSYQGLSLGRKILQAAEKFAKEQGFKKVTLHAQMGAYNFYAKNGYTPVGERFLEAGIEHIIVEKIF</sequence>
<dbReference type="InterPro" id="IPR016181">
    <property type="entry name" value="Acyl_CoA_acyltransferase"/>
</dbReference>
<name>A0ABN0GVM9_STRRT</name>
<dbReference type="SUPFAM" id="SSF55729">
    <property type="entry name" value="Acyl-CoA N-acyltransferases (Nat)"/>
    <property type="match status" value="1"/>
</dbReference>
<dbReference type="PROSITE" id="PS51186">
    <property type="entry name" value="GNAT"/>
    <property type="match status" value="1"/>
</dbReference>
<dbReference type="InterPro" id="IPR000182">
    <property type="entry name" value="GNAT_dom"/>
</dbReference>
<comment type="caution">
    <text evidence="2">The sequence shown here is derived from an EMBL/GenBank/DDBJ whole genome shotgun (WGS) entry which is preliminary data.</text>
</comment>
<gene>
    <name evidence="2" type="ORF">SRA_07731</name>
</gene>
<proteinExistence type="predicted"/>
<protein>
    <submittedName>
        <fullName evidence="2">Acetyltransferase</fullName>
    </submittedName>
</protein>
<evidence type="ECO:0000259" key="1">
    <source>
        <dbReference type="PROSITE" id="PS51186"/>
    </source>
</evidence>
<reference evidence="2 3" key="1">
    <citation type="submission" date="2009-12" db="EMBL/GenBank/DDBJ databases">
        <authorList>
            <person name="Lefebure T."/>
            <person name="Cornejo O.E."/>
            <person name="Pavinski Bitar P.D."/>
            <person name="Lang P."/>
            <person name="Stanhope M.J."/>
        </authorList>
    </citation>
    <scope>NUCLEOTIDE SEQUENCE [LARGE SCALE GENOMIC DNA]</scope>
    <source>
        <strain evidence="2 3">FA-1</strain>
    </source>
</reference>
<dbReference type="PANTHER" id="PTHR13355:SF11">
    <property type="entry name" value="GLUCOSAMINE 6-PHOSPHATE N-ACETYLTRANSFERASE"/>
    <property type="match status" value="1"/>
</dbReference>
<dbReference type="RefSeq" id="WP_003089364.1">
    <property type="nucleotide sequence ID" value="NZ_AJTZ01000005.1"/>
</dbReference>